<sequence>MPSKLFSISITLTAAVLVAAFPCVTCLAEDTQETDQATKAASPCAGFEEDERDDYRPSDEAIARGDAKARYWQLSHPTFRYVNSDRWLANLGPEPQKYLLQHVDDHNAKARANAIYLLQPAGVPDDQACNIYQKHLTDPCRHVQAVAAVRMMQQGNRSAEVLAALVRNVDSDWYDVRDGIREFGHVAYAPLVAVILDSEQPMQIRNRAQSAFPYGAVAANPAFRPLFAALDSEDPTTRTLAAFTLTQLQDIDDQQRLIEVLIDQIIQDTEYASDAISAIWRQQPVPDPDSYNAILLQRIAAPDSRDIKFTLEHLIVSPSLLQKIATLFEKGHHPSAIAQVFCREDNCLPATPGVLGRLEEMIRTQHGTAEATKALGAMGPKGIQTLLKLAFDTSLPTDGRVLSIFHLSEQLGGGFQSRLTEEDLDRLATLLDDDNPEVAQMTALVLTFAKDTSHDVTSLLLAARSADAYPLNHRHAHDALPTNPQHLAKLVDALVDQARETKQEDNDDTRFYFFAKHGGHSEAACDLVIDAIAHNWESNLDSSDVNDLLVARLRNAIARPDVPGRARLMKAYFDILSVDFHLNDDIDVAAHLGQGPPAGLKKASESSDRELSQNAMLLRSLYEPTSPEVVEALIAMLDSPEDETDSDYQYAAMYRLNQLDERLIPFVPRLAAMLDSPTKRFFASSVLETLGPQGAGAEEKYRELLDNEETFELACRGLIAIGPEAISAAGKVWENGKSREDLKIVAVTLRSLEADTSELQNEFGRRLADPYLKYDALEQLVWLAPDVPIADRYVEALRGNDGEMKLIALEILTQVDVASPQEIVPLLIAEIESGSQMRRELAVQGLGEQHGLPEKSISLLLQIMRNDPELDIYASFSLGDFGEAAAAAVPDLIADLKQKEMQLSAIQVLGKIGPPAHESVPLLTSYAAGKHPVYPESEVDSWDQYEAIESLGHFGPVAESALPTLLSEYRSTKFPDSREIIARSIYQISPSFAAVNGIPRPPEPQPVRMQWSW</sequence>
<proteinExistence type="predicted"/>
<keyword evidence="2" id="KW-0732">Signal</keyword>
<dbReference type="SUPFAM" id="SSF48371">
    <property type="entry name" value="ARM repeat"/>
    <property type="match status" value="2"/>
</dbReference>
<dbReference type="Gene3D" id="1.25.10.10">
    <property type="entry name" value="Leucine-rich Repeat Variant"/>
    <property type="match status" value="2"/>
</dbReference>
<dbReference type="RefSeq" id="WP_105353847.1">
    <property type="nucleotide sequence ID" value="NZ_PUIB01000011.1"/>
</dbReference>
<accession>A0A2S8G1X6</accession>
<dbReference type="Proteomes" id="UP000239388">
    <property type="component" value="Unassembled WGS sequence"/>
</dbReference>
<evidence type="ECO:0000256" key="1">
    <source>
        <dbReference type="SAM" id="MobiDB-lite"/>
    </source>
</evidence>
<dbReference type="InterPro" id="IPR016024">
    <property type="entry name" value="ARM-type_fold"/>
</dbReference>
<protein>
    <recommendedName>
        <fullName evidence="5">HEAT repeat domain-containing protein</fullName>
    </recommendedName>
</protein>
<organism evidence="3 4">
    <name type="scientific">Blastopirellula marina</name>
    <dbReference type="NCBI Taxonomy" id="124"/>
    <lineage>
        <taxon>Bacteria</taxon>
        <taxon>Pseudomonadati</taxon>
        <taxon>Planctomycetota</taxon>
        <taxon>Planctomycetia</taxon>
        <taxon>Pirellulales</taxon>
        <taxon>Pirellulaceae</taxon>
        <taxon>Blastopirellula</taxon>
    </lineage>
</organism>
<evidence type="ECO:0000313" key="3">
    <source>
        <dbReference type="EMBL" id="PQO38446.1"/>
    </source>
</evidence>
<name>A0A2S8G1X6_9BACT</name>
<dbReference type="OrthoDB" id="292343at2"/>
<dbReference type="InterPro" id="IPR011989">
    <property type="entry name" value="ARM-like"/>
</dbReference>
<dbReference type="PANTHER" id="PTHR12697:SF39">
    <property type="entry name" value="SLR1687 PROTEIN"/>
    <property type="match status" value="1"/>
</dbReference>
<gene>
    <name evidence="3" type="ORF">C5Y98_10335</name>
</gene>
<reference evidence="3 4" key="1">
    <citation type="submission" date="2018-02" db="EMBL/GenBank/DDBJ databases">
        <title>Comparative genomes isolates from brazilian mangrove.</title>
        <authorList>
            <person name="Araujo J.E."/>
            <person name="Taketani R.G."/>
            <person name="Silva M.C.P."/>
            <person name="Loureco M.V."/>
            <person name="Andreote F.D."/>
        </authorList>
    </citation>
    <scope>NUCLEOTIDE SEQUENCE [LARGE SCALE GENOMIC DNA]</scope>
    <source>
        <strain evidence="3 4">NAP PRIS-MGV</strain>
    </source>
</reference>
<evidence type="ECO:0008006" key="5">
    <source>
        <dbReference type="Google" id="ProtNLM"/>
    </source>
</evidence>
<evidence type="ECO:0000256" key="2">
    <source>
        <dbReference type="SAM" id="SignalP"/>
    </source>
</evidence>
<feature type="chain" id="PRO_5015478748" description="HEAT repeat domain-containing protein" evidence="2">
    <location>
        <begin position="29"/>
        <end position="1013"/>
    </location>
</feature>
<dbReference type="AlphaFoldDB" id="A0A2S8G1X6"/>
<dbReference type="EMBL" id="PUIB01000011">
    <property type="protein sequence ID" value="PQO38446.1"/>
    <property type="molecule type" value="Genomic_DNA"/>
</dbReference>
<feature type="region of interest" description="Disordered" evidence="1">
    <location>
        <begin position="35"/>
        <end position="57"/>
    </location>
</feature>
<feature type="signal peptide" evidence="2">
    <location>
        <begin position="1"/>
        <end position="28"/>
    </location>
</feature>
<comment type="caution">
    <text evidence="3">The sequence shown here is derived from an EMBL/GenBank/DDBJ whole genome shotgun (WGS) entry which is preliminary data.</text>
</comment>
<dbReference type="GO" id="GO:0016491">
    <property type="term" value="F:oxidoreductase activity"/>
    <property type="evidence" value="ECO:0007669"/>
    <property type="project" value="TreeGrafter"/>
</dbReference>
<evidence type="ECO:0000313" key="4">
    <source>
        <dbReference type="Proteomes" id="UP000239388"/>
    </source>
</evidence>
<dbReference type="PANTHER" id="PTHR12697">
    <property type="entry name" value="PBS LYASE HEAT-LIKE PROTEIN"/>
    <property type="match status" value="1"/>
</dbReference>